<organism evidence="13 14">
    <name type="scientific">Zobellella aerophila</name>
    <dbReference type="NCBI Taxonomy" id="870480"/>
    <lineage>
        <taxon>Bacteria</taxon>
        <taxon>Pseudomonadati</taxon>
        <taxon>Pseudomonadota</taxon>
        <taxon>Gammaproteobacteria</taxon>
        <taxon>Aeromonadales</taxon>
        <taxon>Aeromonadaceae</taxon>
        <taxon>Zobellella</taxon>
    </lineage>
</organism>
<gene>
    <name evidence="12 13" type="primary">crcB</name>
    <name evidence="12" type="synonym">fluC</name>
    <name evidence="13" type="ORF">GCM10022394_31000</name>
</gene>
<evidence type="ECO:0000256" key="10">
    <source>
        <dbReference type="ARBA" id="ARBA00035120"/>
    </source>
</evidence>
<dbReference type="HAMAP" id="MF_00454">
    <property type="entry name" value="FluC"/>
    <property type="match status" value="1"/>
</dbReference>
<evidence type="ECO:0000256" key="11">
    <source>
        <dbReference type="ARBA" id="ARBA00035585"/>
    </source>
</evidence>
<evidence type="ECO:0000256" key="8">
    <source>
        <dbReference type="ARBA" id="ARBA00023136"/>
    </source>
</evidence>
<dbReference type="PANTHER" id="PTHR28259">
    <property type="entry name" value="FLUORIDE EXPORT PROTEIN 1-RELATED"/>
    <property type="match status" value="1"/>
</dbReference>
<comment type="activity regulation">
    <text evidence="12">Na(+) is not transported, but it plays an essential structural role and its presence is essential for fluoride channel function.</text>
</comment>
<sequence>MKTLLFIGMGGAMGAILRFSVTELMARLLGRGFPYGTLTVNLTGSLLMGVMFVLVQHSIVNPHSWRPFVMVGMLGALTTFSSFSMDTVLLLEQGNLIKAFLNVSLNVICCIMLAYLAMQLTNNMLASR</sequence>
<evidence type="ECO:0000256" key="7">
    <source>
        <dbReference type="ARBA" id="ARBA00023065"/>
    </source>
</evidence>
<evidence type="ECO:0000256" key="1">
    <source>
        <dbReference type="ARBA" id="ARBA00004651"/>
    </source>
</evidence>
<dbReference type="EMBL" id="BAABCX010000005">
    <property type="protein sequence ID" value="GAA3548662.1"/>
    <property type="molecule type" value="Genomic_DNA"/>
</dbReference>
<evidence type="ECO:0000256" key="5">
    <source>
        <dbReference type="ARBA" id="ARBA00022989"/>
    </source>
</evidence>
<feature type="transmembrane region" description="Helical" evidence="12">
    <location>
        <begin position="38"/>
        <end position="55"/>
    </location>
</feature>
<evidence type="ECO:0000256" key="6">
    <source>
        <dbReference type="ARBA" id="ARBA00023053"/>
    </source>
</evidence>
<evidence type="ECO:0000256" key="4">
    <source>
        <dbReference type="ARBA" id="ARBA00022692"/>
    </source>
</evidence>
<evidence type="ECO:0000313" key="13">
    <source>
        <dbReference type="EMBL" id="GAA3548662.1"/>
    </source>
</evidence>
<evidence type="ECO:0000256" key="12">
    <source>
        <dbReference type="HAMAP-Rule" id="MF_00454"/>
    </source>
</evidence>
<comment type="similarity">
    <text evidence="10 12">Belongs to the fluoride channel Fluc/FEX (TC 1.A.43) family.</text>
</comment>
<dbReference type="Proteomes" id="UP001500795">
    <property type="component" value="Unassembled WGS sequence"/>
</dbReference>
<name>A0ABP6WBL7_9GAMM</name>
<evidence type="ECO:0000256" key="9">
    <source>
        <dbReference type="ARBA" id="ARBA00023303"/>
    </source>
</evidence>
<feature type="transmembrane region" description="Helical" evidence="12">
    <location>
        <begin position="97"/>
        <end position="118"/>
    </location>
</feature>
<keyword evidence="7 12" id="KW-0406">Ion transport</keyword>
<dbReference type="Pfam" id="PF02537">
    <property type="entry name" value="CRCB"/>
    <property type="match status" value="1"/>
</dbReference>
<keyword evidence="3" id="KW-0997">Cell inner membrane</keyword>
<reference evidence="14" key="1">
    <citation type="journal article" date="2019" name="Int. J. Syst. Evol. Microbiol.">
        <title>The Global Catalogue of Microorganisms (GCM) 10K type strain sequencing project: providing services to taxonomists for standard genome sequencing and annotation.</title>
        <authorList>
            <consortium name="The Broad Institute Genomics Platform"/>
            <consortium name="The Broad Institute Genome Sequencing Center for Infectious Disease"/>
            <person name="Wu L."/>
            <person name="Ma J."/>
        </authorList>
    </citation>
    <scope>NUCLEOTIDE SEQUENCE [LARGE SCALE GENOMIC DNA]</scope>
    <source>
        <strain evidence="14">JCM 17110</strain>
    </source>
</reference>
<evidence type="ECO:0000256" key="2">
    <source>
        <dbReference type="ARBA" id="ARBA00022475"/>
    </source>
</evidence>
<accession>A0ABP6WBL7</accession>
<evidence type="ECO:0000313" key="14">
    <source>
        <dbReference type="Proteomes" id="UP001500795"/>
    </source>
</evidence>
<keyword evidence="12" id="KW-0479">Metal-binding</keyword>
<keyword evidence="8 12" id="KW-0472">Membrane</keyword>
<evidence type="ECO:0000256" key="3">
    <source>
        <dbReference type="ARBA" id="ARBA00022519"/>
    </source>
</evidence>
<comment type="function">
    <text evidence="12">Fluoride-specific ion channel. Important for reducing fluoride concentration in the cell, thus reducing its toxicity.</text>
</comment>
<feature type="transmembrane region" description="Helical" evidence="12">
    <location>
        <begin position="67"/>
        <end position="85"/>
    </location>
</feature>
<feature type="binding site" evidence="12">
    <location>
        <position position="78"/>
    </location>
    <ligand>
        <name>Na(+)</name>
        <dbReference type="ChEBI" id="CHEBI:29101"/>
        <note>structural</note>
    </ligand>
</feature>
<dbReference type="PANTHER" id="PTHR28259:SF1">
    <property type="entry name" value="FLUORIDE EXPORT PROTEIN 1-RELATED"/>
    <property type="match status" value="1"/>
</dbReference>
<keyword evidence="12" id="KW-0813">Transport</keyword>
<comment type="catalytic activity">
    <reaction evidence="11">
        <text>fluoride(in) = fluoride(out)</text>
        <dbReference type="Rhea" id="RHEA:76159"/>
        <dbReference type="ChEBI" id="CHEBI:17051"/>
    </reaction>
    <physiologicalReaction direction="left-to-right" evidence="11">
        <dbReference type="Rhea" id="RHEA:76160"/>
    </physiologicalReaction>
</comment>
<keyword evidence="14" id="KW-1185">Reference proteome</keyword>
<protein>
    <recommendedName>
        <fullName evidence="12">Fluoride-specific ion channel FluC</fullName>
    </recommendedName>
</protein>
<keyword evidence="9 12" id="KW-0407">Ion channel</keyword>
<keyword evidence="5 12" id="KW-1133">Transmembrane helix</keyword>
<feature type="binding site" evidence="12">
    <location>
        <position position="75"/>
    </location>
    <ligand>
        <name>Na(+)</name>
        <dbReference type="ChEBI" id="CHEBI:29101"/>
        <note>structural</note>
    </ligand>
</feature>
<proteinExistence type="inferred from homology"/>
<keyword evidence="4 12" id="KW-0812">Transmembrane</keyword>
<dbReference type="InterPro" id="IPR003691">
    <property type="entry name" value="FluC"/>
</dbReference>
<keyword evidence="2 12" id="KW-1003">Cell membrane</keyword>
<keyword evidence="6 12" id="KW-0915">Sodium</keyword>
<comment type="subcellular location">
    <subcellularLocation>
        <location evidence="1 12">Cell membrane</location>
        <topology evidence="1 12">Multi-pass membrane protein</topology>
    </subcellularLocation>
</comment>
<dbReference type="NCBIfam" id="TIGR00494">
    <property type="entry name" value="crcB"/>
    <property type="match status" value="1"/>
</dbReference>
<comment type="caution">
    <text evidence="13">The sequence shown here is derived from an EMBL/GenBank/DDBJ whole genome shotgun (WGS) entry which is preliminary data.</text>
</comment>
<dbReference type="RefSeq" id="WP_344959723.1">
    <property type="nucleotide sequence ID" value="NZ_BAABCX010000005.1"/>
</dbReference>